<accession>A0ABW2LDR5</accession>
<organism evidence="4 5">
    <name type="scientific">Haloferula chungangensis</name>
    <dbReference type="NCBI Taxonomy" id="1048331"/>
    <lineage>
        <taxon>Bacteria</taxon>
        <taxon>Pseudomonadati</taxon>
        <taxon>Verrucomicrobiota</taxon>
        <taxon>Verrucomicrobiia</taxon>
        <taxon>Verrucomicrobiales</taxon>
        <taxon>Verrucomicrobiaceae</taxon>
        <taxon>Haloferula</taxon>
    </lineage>
</organism>
<reference evidence="5" key="1">
    <citation type="journal article" date="2019" name="Int. J. Syst. Evol. Microbiol.">
        <title>The Global Catalogue of Microorganisms (GCM) 10K type strain sequencing project: providing services to taxonomists for standard genome sequencing and annotation.</title>
        <authorList>
            <consortium name="The Broad Institute Genomics Platform"/>
            <consortium name="The Broad Institute Genome Sequencing Center for Infectious Disease"/>
            <person name="Wu L."/>
            <person name="Ma J."/>
        </authorList>
    </citation>
    <scope>NUCLEOTIDE SEQUENCE [LARGE SCALE GENOMIC DNA]</scope>
    <source>
        <strain evidence="5">CGMCC 4.1467</strain>
    </source>
</reference>
<name>A0ABW2LDR5_9BACT</name>
<comment type="caution">
    <text evidence="4">The sequence shown here is derived from an EMBL/GenBank/DDBJ whole genome shotgun (WGS) entry which is preliminary data.</text>
</comment>
<keyword evidence="1" id="KW-0732">Signal</keyword>
<dbReference type="InterPro" id="IPR013783">
    <property type="entry name" value="Ig-like_fold"/>
</dbReference>
<feature type="domain" description="Putative collagen-binding" evidence="2">
    <location>
        <begin position="707"/>
        <end position="780"/>
    </location>
</feature>
<sequence>MKSPILSALVFVAMPASLFAKEVASHAPSKTVSAATFDAGKGYYLDQGKWLAINPDKHKTAEARTVFRFPEGRYDITLQAVGENDGGSSYEVMVGGELVGKHTAPISKDTFEAKPKYWRTWKSIEVHADAIISVRSTVASADGKEWSRARWAGLKFTAANEQTAKDLAAMPEDIAKKPASTKPAGPPLVMPRQPDGDGSVSISGELKAWHKVTLDLSGPYAHEKDNAPNAFTDHNFTVTFTHSSGSPSYTVPGYFAADGNAANSSAESGTTWRAHLSPDSAGEWKYTVHFDRGTSAALGEKGEALAPFDGKSGSFKVAASDKQAPDLRARGRLQYVGKHHLQFAGDKSWFLKAGADAPETLLGYKDFDGTRAHKPGKVPLKAYAKHVGDWQQGDPTWKDGKGKGLIGAINYLASEGMNAFSFLPYNAGGDGDNVWPFIERNDSVHYDCSKLDQWGIVFEHGTSKGMYLHFKLQETENDDLKGPGGAQSLDGGDCGPERKLYLREMIARYGHNLALNWNLGEENTQAFTQQKDMAECIKKMDPYAHPIVLHTYPDQQDKVYKPHMTKDSLLDGLSLQNSSVRNCHDQVAKWTRESAKAGKPWVVSFDEPGDAGHGMPPDDSYANMAELRKGKEKKAPTVDDVRKYTLWGTILAGGGGVEYYFGYKLPENDLIAEDWRSRDLSWDYARYALEFFRDQKIPFQDMSCRDELVGNEKNDNSRYCYAKEGEVYLVYLPEGGSTDLQLPAGKSFTLAWFNPRTGEMGEAKPLDGKTLTAPDKEDWLAVVR</sequence>
<evidence type="ECO:0000259" key="2">
    <source>
        <dbReference type="Pfam" id="PF12904"/>
    </source>
</evidence>
<feature type="signal peptide" evidence="1">
    <location>
        <begin position="1"/>
        <end position="20"/>
    </location>
</feature>
<evidence type="ECO:0000313" key="5">
    <source>
        <dbReference type="Proteomes" id="UP001596472"/>
    </source>
</evidence>
<dbReference type="EMBL" id="JBHTBS010000011">
    <property type="protein sequence ID" value="MFC7338946.1"/>
    <property type="molecule type" value="Genomic_DNA"/>
</dbReference>
<evidence type="ECO:0000256" key="1">
    <source>
        <dbReference type="SAM" id="SignalP"/>
    </source>
</evidence>
<dbReference type="Gene3D" id="3.20.20.80">
    <property type="entry name" value="Glycosidases"/>
    <property type="match status" value="1"/>
</dbReference>
<feature type="chain" id="PRO_5047422394" evidence="1">
    <location>
        <begin position="21"/>
        <end position="784"/>
    </location>
</feature>
<dbReference type="Pfam" id="PF12904">
    <property type="entry name" value="Collagen_bind_2"/>
    <property type="match status" value="1"/>
</dbReference>
<gene>
    <name evidence="4" type="ORF">ACFQY0_17245</name>
</gene>
<proteinExistence type="predicted"/>
<dbReference type="Pfam" id="PF16586">
    <property type="entry name" value="DUF5060"/>
    <property type="match status" value="1"/>
</dbReference>
<keyword evidence="5" id="KW-1185">Reference proteome</keyword>
<feature type="domain" description="DUF5060" evidence="3">
    <location>
        <begin position="206"/>
        <end position="290"/>
    </location>
</feature>
<dbReference type="RefSeq" id="WP_379714951.1">
    <property type="nucleotide sequence ID" value="NZ_JBHTBS010000011.1"/>
</dbReference>
<evidence type="ECO:0000313" key="4">
    <source>
        <dbReference type="EMBL" id="MFC7338946.1"/>
    </source>
</evidence>
<protein>
    <submittedName>
        <fullName evidence="4">DUF5060 domain-containing protein</fullName>
    </submittedName>
</protein>
<evidence type="ECO:0000259" key="3">
    <source>
        <dbReference type="Pfam" id="PF16586"/>
    </source>
</evidence>
<dbReference type="Gene3D" id="2.60.40.10">
    <property type="entry name" value="Immunoglobulins"/>
    <property type="match status" value="1"/>
</dbReference>
<dbReference type="Proteomes" id="UP001596472">
    <property type="component" value="Unassembled WGS sequence"/>
</dbReference>
<dbReference type="InterPro" id="IPR032260">
    <property type="entry name" value="DUF5060"/>
</dbReference>
<dbReference type="InterPro" id="IPR024749">
    <property type="entry name" value="Collagen-bd_put"/>
</dbReference>